<accession>A0AAW2EBA6</accession>
<gene>
    <name evidence="2" type="ORF">PUN28_019775</name>
</gene>
<comment type="caution">
    <text evidence="2">The sequence shown here is derived from an EMBL/GenBank/DDBJ whole genome shotgun (WGS) entry which is preliminary data.</text>
</comment>
<evidence type="ECO:0000313" key="2">
    <source>
        <dbReference type="EMBL" id="KAL0099584.1"/>
    </source>
</evidence>
<organism evidence="2 3">
    <name type="scientific">Cardiocondyla obscurior</name>
    <dbReference type="NCBI Taxonomy" id="286306"/>
    <lineage>
        <taxon>Eukaryota</taxon>
        <taxon>Metazoa</taxon>
        <taxon>Ecdysozoa</taxon>
        <taxon>Arthropoda</taxon>
        <taxon>Hexapoda</taxon>
        <taxon>Insecta</taxon>
        <taxon>Pterygota</taxon>
        <taxon>Neoptera</taxon>
        <taxon>Endopterygota</taxon>
        <taxon>Hymenoptera</taxon>
        <taxon>Apocrita</taxon>
        <taxon>Aculeata</taxon>
        <taxon>Formicoidea</taxon>
        <taxon>Formicidae</taxon>
        <taxon>Myrmicinae</taxon>
        <taxon>Cardiocondyla</taxon>
    </lineage>
</organism>
<feature type="compositionally biased region" description="Basic and acidic residues" evidence="1">
    <location>
        <begin position="12"/>
        <end position="21"/>
    </location>
</feature>
<reference evidence="2 3" key="1">
    <citation type="submission" date="2023-03" db="EMBL/GenBank/DDBJ databases">
        <title>High recombination rates correlate with genetic variation in Cardiocondyla obscurior ants.</title>
        <authorList>
            <person name="Errbii M."/>
        </authorList>
    </citation>
    <scope>NUCLEOTIDE SEQUENCE [LARGE SCALE GENOMIC DNA]</scope>
    <source>
        <strain evidence="2">Alpha-2009</strain>
        <tissue evidence="2">Whole body</tissue>
    </source>
</reference>
<dbReference type="EMBL" id="JADYXP020000027">
    <property type="protein sequence ID" value="KAL0099584.1"/>
    <property type="molecule type" value="Genomic_DNA"/>
</dbReference>
<protein>
    <submittedName>
        <fullName evidence="2">Uncharacterized protein</fullName>
    </submittedName>
</protein>
<evidence type="ECO:0000256" key="1">
    <source>
        <dbReference type="SAM" id="MobiDB-lite"/>
    </source>
</evidence>
<evidence type="ECO:0000313" key="3">
    <source>
        <dbReference type="Proteomes" id="UP001430953"/>
    </source>
</evidence>
<proteinExistence type="predicted"/>
<name>A0AAW2EBA6_9HYME</name>
<dbReference type="AlphaFoldDB" id="A0AAW2EBA6"/>
<keyword evidence="3" id="KW-1185">Reference proteome</keyword>
<dbReference type="Proteomes" id="UP001430953">
    <property type="component" value="Unassembled WGS sequence"/>
</dbReference>
<sequence length="115" mass="12778">MYIRARISTQARRTERAGGHEEDGDDNDGGGNGGEISRRRARFRRSAFALLRMLRTLESDPSAVVLQNAFGARPTISRRSGKLDYQRVGEQVGASTNSQSLKFRSSEQFCRGISI</sequence>
<feature type="region of interest" description="Disordered" evidence="1">
    <location>
        <begin position="1"/>
        <end position="38"/>
    </location>
</feature>